<comment type="catalytic activity">
    <reaction evidence="1 10">
        <text>2 D-sedoheptulose 7-phosphate = D-glycero-alpha-D-manno-heptose 7-phosphate + D-glycero-beta-D-manno-heptose 7-phosphate</text>
        <dbReference type="Rhea" id="RHEA:27489"/>
        <dbReference type="ChEBI" id="CHEBI:57483"/>
        <dbReference type="ChEBI" id="CHEBI:60203"/>
        <dbReference type="ChEBI" id="CHEBI:60204"/>
        <dbReference type="EC" id="5.3.1.28"/>
    </reaction>
</comment>
<reference evidence="12 13" key="1">
    <citation type="submission" date="2006-11" db="EMBL/GenBank/DDBJ databases">
        <authorList>
            <person name="Giovannoni S."/>
            <person name="Vergin K."/>
            <person name="Ferriera S."/>
            <person name="Johnson J."/>
            <person name="Kravitz S."/>
            <person name="Beeson K."/>
            <person name="Sutton G."/>
            <person name="Rogers Y.-H."/>
            <person name="Friedman R."/>
            <person name="Frazier M."/>
            <person name="Venter J.C."/>
        </authorList>
    </citation>
    <scope>NUCLEOTIDE SEQUENCE [LARGE SCALE GENOMIC DNA]</scope>
    <source>
        <strain evidence="12 13">HTCC2181</strain>
    </source>
</reference>
<keyword evidence="13" id="KW-1185">Reference proteome</keyword>
<organism evidence="12 13">
    <name type="scientific">Methylophilales bacterium HTCC2181</name>
    <dbReference type="NCBI Taxonomy" id="383631"/>
    <lineage>
        <taxon>Bacteria</taxon>
        <taxon>Pseudomonadati</taxon>
        <taxon>Pseudomonadota</taxon>
        <taxon>Betaproteobacteria</taxon>
        <taxon>Nitrosomonadales</taxon>
        <taxon>OM43 clade</taxon>
    </lineage>
</organism>
<evidence type="ECO:0000256" key="7">
    <source>
        <dbReference type="ARBA" id="ARBA00022833"/>
    </source>
</evidence>
<feature type="binding site" evidence="10">
    <location>
        <begin position="116"/>
        <end position="118"/>
    </location>
    <ligand>
        <name>substrate</name>
    </ligand>
</feature>
<keyword evidence="7 10" id="KW-0862">Zinc</keyword>
<dbReference type="GO" id="GO:0097367">
    <property type="term" value="F:carbohydrate derivative binding"/>
    <property type="evidence" value="ECO:0007669"/>
    <property type="project" value="InterPro"/>
</dbReference>
<dbReference type="GO" id="GO:0005975">
    <property type="term" value="P:carbohydrate metabolic process"/>
    <property type="evidence" value="ECO:0007669"/>
    <property type="project" value="UniProtKB-UniRule"/>
</dbReference>
<comment type="similarity">
    <text evidence="4 10">Belongs to the SIS family. GmhA subfamily.</text>
</comment>
<name>A0P7C3_9PROT</name>
<dbReference type="CDD" id="cd05006">
    <property type="entry name" value="SIS_GmhA"/>
    <property type="match status" value="1"/>
</dbReference>
<comment type="subunit">
    <text evidence="10">Homotetramer.</text>
</comment>
<comment type="function">
    <text evidence="2 10">Catalyzes the isomerization of sedoheptulose 7-phosphate in D-glycero-D-manno-heptose 7-phosphate.</text>
</comment>
<feature type="binding site" evidence="10">
    <location>
        <position position="57"/>
    </location>
    <ligand>
        <name>Zn(2+)</name>
        <dbReference type="ChEBI" id="CHEBI:29105"/>
    </ligand>
</feature>
<proteinExistence type="inferred from homology"/>
<dbReference type="InterPro" id="IPR035461">
    <property type="entry name" value="GmhA/DiaA"/>
</dbReference>
<dbReference type="InterPro" id="IPR001347">
    <property type="entry name" value="SIS_dom"/>
</dbReference>
<dbReference type="OrthoDB" id="9810929at2"/>
<evidence type="ECO:0000256" key="2">
    <source>
        <dbReference type="ARBA" id="ARBA00003172"/>
    </source>
</evidence>
<keyword evidence="8 10" id="KW-0413">Isomerase</keyword>
<feature type="domain" description="SIS" evidence="11">
    <location>
        <begin position="33"/>
        <end position="190"/>
    </location>
</feature>
<evidence type="ECO:0000256" key="3">
    <source>
        <dbReference type="ARBA" id="ARBA00004496"/>
    </source>
</evidence>
<dbReference type="HAMAP" id="MF_00067">
    <property type="entry name" value="GmhA"/>
    <property type="match status" value="1"/>
</dbReference>
<dbReference type="GO" id="GO:0005737">
    <property type="term" value="C:cytoplasm"/>
    <property type="evidence" value="ECO:0007669"/>
    <property type="project" value="UniProtKB-SubCell"/>
</dbReference>
<evidence type="ECO:0000256" key="1">
    <source>
        <dbReference type="ARBA" id="ARBA00000348"/>
    </source>
</evidence>
<dbReference type="GO" id="GO:2001061">
    <property type="term" value="P:D-glycero-D-manno-heptose 7-phosphate biosynthetic process"/>
    <property type="evidence" value="ECO:0007669"/>
    <property type="project" value="UniProtKB-UniPathway"/>
</dbReference>
<evidence type="ECO:0000313" key="13">
    <source>
        <dbReference type="Proteomes" id="UP000054262"/>
    </source>
</evidence>
<feature type="binding site" evidence="10">
    <location>
        <begin position="48"/>
        <end position="50"/>
    </location>
    <ligand>
        <name>substrate</name>
    </ligand>
</feature>
<feature type="binding site" evidence="10">
    <location>
        <position position="168"/>
    </location>
    <ligand>
        <name>Zn(2+)</name>
        <dbReference type="ChEBI" id="CHEBI:29105"/>
    </ligand>
</feature>
<dbReference type="InterPro" id="IPR046348">
    <property type="entry name" value="SIS_dom_sf"/>
</dbReference>
<dbReference type="UniPathway" id="UPA00041">
    <property type="reaction ID" value="UER00436"/>
</dbReference>
<evidence type="ECO:0000256" key="8">
    <source>
        <dbReference type="ARBA" id="ARBA00023235"/>
    </source>
</evidence>
<feature type="binding site" evidence="10">
    <location>
        <position position="121"/>
    </location>
    <ligand>
        <name>substrate</name>
    </ligand>
</feature>
<dbReference type="InterPro" id="IPR050099">
    <property type="entry name" value="SIS_GmhA/DiaA_subfam"/>
</dbReference>
<feature type="binding site" evidence="10">
    <location>
        <position position="176"/>
    </location>
    <ligand>
        <name>Zn(2+)</name>
        <dbReference type="ChEBI" id="CHEBI:29105"/>
    </ligand>
</feature>
<dbReference type="EC" id="5.3.1.28" evidence="10"/>
<protein>
    <recommendedName>
        <fullName evidence="10">Phosphoheptose isomerase</fullName>
        <ecNumber evidence="10">5.3.1.28</ecNumber>
    </recommendedName>
    <alternativeName>
        <fullName evidence="10">Sedoheptulose 7-phosphate isomerase</fullName>
    </alternativeName>
</protein>
<comment type="miscellaneous">
    <text evidence="10">The reaction produces a racemic mixture of D-glycero-alpha-D-manno-heptose 7-phosphate and D-glycero-beta-D-manno-heptose 7-phosphate.</text>
</comment>
<keyword evidence="5 10" id="KW-0963">Cytoplasm</keyword>
<dbReference type="Gene3D" id="3.40.50.10490">
    <property type="entry name" value="Glucose-6-phosphate isomerase like protein, domain 1"/>
    <property type="match status" value="1"/>
</dbReference>
<dbReference type="AlphaFoldDB" id="A0P7C3"/>
<comment type="subcellular location">
    <subcellularLocation>
        <location evidence="3 10">Cytoplasm</location>
    </subcellularLocation>
</comment>
<feature type="binding site" evidence="10">
    <location>
        <position position="168"/>
    </location>
    <ligand>
        <name>substrate</name>
    </ligand>
</feature>
<dbReference type="PANTHER" id="PTHR30390:SF6">
    <property type="entry name" value="DNAA INITIATOR-ASSOCIATING PROTEIN DIAA"/>
    <property type="match status" value="1"/>
</dbReference>
<dbReference type="Pfam" id="PF13580">
    <property type="entry name" value="SIS_2"/>
    <property type="match status" value="1"/>
</dbReference>
<comment type="pathway">
    <text evidence="10">Carbohydrate biosynthesis; D-glycero-D-manno-heptose 7-phosphate biosynthesis; D-glycero-alpha-D-manno-heptose 7-phosphate and D-glycero-beta-D-manno-heptose 7-phosphate from sedoheptulose 7-phosphate: step 1/1.</text>
</comment>
<dbReference type="GO" id="GO:0008968">
    <property type="term" value="F:D-sedoheptulose 7-phosphate isomerase activity"/>
    <property type="evidence" value="ECO:0007669"/>
    <property type="project" value="UniProtKB-UniRule"/>
</dbReference>
<evidence type="ECO:0000256" key="10">
    <source>
        <dbReference type="HAMAP-Rule" id="MF_00067"/>
    </source>
</evidence>
<keyword evidence="9 10" id="KW-0119">Carbohydrate metabolism</keyword>
<comment type="caution">
    <text evidence="12">The sequence shown here is derived from an EMBL/GenBank/DDBJ whole genome shotgun (WGS) entry which is preliminary data.</text>
</comment>
<evidence type="ECO:0000256" key="4">
    <source>
        <dbReference type="ARBA" id="ARBA00009894"/>
    </source>
</evidence>
<dbReference type="Proteomes" id="UP000054262">
    <property type="component" value="Unassembled WGS sequence"/>
</dbReference>
<feature type="binding site" evidence="10">
    <location>
        <position position="61"/>
    </location>
    <ligand>
        <name>Zn(2+)</name>
        <dbReference type="ChEBI" id="CHEBI:29105"/>
    </ligand>
</feature>
<accession>A0P7C3</accession>
<feature type="binding site" evidence="10">
    <location>
        <begin position="90"/>
        <end position="91"/>
    </location>
    <ligand>
        <name>substrate</name>
    </ligand>
</feature>
<comment type="cofactor">
    <cofactor evidence="10">
        <name>Zn(2+)</name>
        <dbReference type="ChEBI" id="CHEBI:29105"/>
    </cofactor>
    <text evidence="10">Binds 1 zinc ion per subunit.</text>
</comment>
<dbReference type="PROSITE" id="PS51464">
    <property type="entry name" value="SIS"/>
    <property type="match status" value="1"/>
</dbReference>
<dbReference type="PANTHER" id="PTHR30390">
    <property type="entry name" value="SEDOHEPTULOSE 7-PHOSPHATE ISOMERASE / DNAA INITIATOR-ASSOCIATING FACTOR FOR REPLICATION INITIATION"/>
    <property type="match status" value="1"/>
</dbReference>
<evidence type="ECO:0000256" key="9">
    <source>
        <dbReference type="ARBA" id="ARBA00023277"/>
    </source>
</evidence>
<feature type="binding site" evidence="10">
    <location>
        <position position="61"/>
    </location>
    <ligand>
        <name>substrate</name>
    </ligand>
</feature>
<evidence type="ECO:0000259" key="11">
    <source>
        <dbReference type="PROSITE" id="PS51464"/>
    </source>
</evidence>
<dbReference type="EMBL" id="AAUX01000001">
    <property type="protein sequence ID" value="EAV47433.1"/>
    <property type="molecule type" value="Genomic_DNA"/>
</dbReference>
<keyword evidence="6 10" id="KW-0479">Metal-binding</keyword>
<evidence type="ECO:0000313" key="12">
    <source>
        <dbReference type="EMBL" id="EAV47433.1"/>
    </source>
</evidence>
<evidence type="ECO:0000256" key="5">
    <source>
        <dbReference type="ARBA" id="ARBA00022490"/>
    </source>
</evidence>
<evidence type="ECO:0000256" key="6">
    <source>
        <dbReference type="ARBA" id="ARBA00022723"/>
    </source>
</evidence>
<sequence>MKKTIERNLAEHQEVSSQLQTLDNAIEQIAIIMINALKNGKTIFWCGNGGSASDAQHLAGELIGRFKGDRKPLKSISLNADSAVMTCIVNDYGYEHIFSRQVEALGEEGDILVGISTSGQSANVNLALNAAKNKKMHTVGFLGKGGGQALEIADHAIVIPSESTARIQEMHITIGHILCELIEEGLGLNV</sequence>
<dbReference type="InterPro" id="IPR004515">
    <property type="entry name" value="Phosphoheptose_Isoase"/>
</dbReference>
<gene>
    <name evidence="10" type="primary">gmhA</name>
    <name evidence="12" type="ORF">MB2181_05130</name>
</gene>
<dbReference type="GO" id="GO:0008270">
    <property type="term" value="F:zinc ion binding"/>
    <property type="evidence" value="ECO:0007669"/>
    <property type="project" value="UniProtKB-UniRule"/>
</dbReference>
<dbReference type="SUPFAM" id="SSF53697">
    <property type="entry name" value="SIS domain"/>
    <property type="match status" value="1"/>
</dbReference>